<dbReference type="GO" id="GO:0016787">
    <property type="term" value="F:hydrolase activity"/>
    <property type="evidence" value="ECO:0007669"/>
    <property type="project" value="UniProtKB-UniRule"/>
</dbReference>
<evidence type="ECO:0000256" key="4">
    <source>
        <dbReference type="PROSITE-ProRule" id="PRU01161"/>
    </source>
</evidence>
<gene>
    <name evidence="6" type="ORF">H8N03_21725</name>
</gene>
<feature type="active site" description="Proton acceptor" evidence="4">
    <location>
        <position position="228"/>
    </location>
</feature>
<reference evidence="6" key="1">
    <citation type="submission" date="2020-08" db="EMBL/GenBank/DDBJ databases">
        <title>Ramlibacter sp. USB13 16S ribosomal RNA gene genome sequencing and assembly.</title>
        <authorList>
            <person name="Kang M."/>
        </authorList>
    </citation>
    <scope>NUCLEOTIDE SEQUENCE</scope>
    <source>
        <strain evidence="6">USB13</strain>
    </source>
</reference>
<dbReference type="GO" id="GO:0016042">
    <property type="term" value="P:lipid catabolic process"/>
    <property type="evidence" value="ECO:0007669"/>
    <property type="project" value="UniProtKB-UniRule"/>
</dbReference>
<organism evidence="6 7">
    <name type="scientific">Ramlibacter cellulosilyticus</name>
    <dbReference type="NCBI Taxonomy" id="2764187"/>
    <lineage>
        <taxon>Bacteria</taxon>
        <taxon>Pseudomonadati</taxon>
        <taxon>Pseudomonadota</taxon>
        <taxon>Betaproteobacteria</taxon>
        <taxon>Burkholderiales</taxon>
        <taxon>Comamonadaceae</taxon>
        <taxon>Ramlibacter</taxon>
    </lineage>
</organism>
<evidence type="ECO:0000256" key="1">
    <source>
        <dbReference type="ARBA" id="ARBA00022801"/>
    </source>
</evidence>
<dbReference type="InterPro" id="IPR002641">
    <property type="entry name" value="PNPLA_dom"/>
</dbReference>
<sequence>MSLGTVIHEGLTRPARARALVLMGGGARTAYQVGVLGAMAAMLRLHRAPPERFPFHIVVGTSAGALNAAYLAGAASRGLGAFDELRSFWAGLHCGAVYRLDAPWWVRFSRILAAARLWRHARTRGAILDTMPLVDTLHRRISLAGIEASLQSGALDAVAVTASSYTSGTHWTFCHTRADARHEGWNRPGRRAEFQPLTIEHLMASSAIPFLFPATPLWVDGRREYFGDGSMRQISPLSPAIHLGAREVLVIGVGQPERAGLAGAPAGVPGLGAIAGHAMASVFHDTLQADVEQTQRLARTLDELPREVAGVLPYHAIEVLALQPSESLDTLARVHLKLLPAGVQRALGGLGALREGSGSLASYLLFEPAFVQALVALGERDAYAHKDRLLAFCGAGAA</sequence>
<proteinExistence type="predicted"/>
<protein>
    <submittedName>
        <fullName evidence="6">Patatin-like phospholipase family protein</fullName>
    </submittedName>
</protein>
<feature type="domain" description="PNPLA" evidence="5">
    <location>
        <begin position="20"/>
        <end position="241"/>
    </location>
</feature>
<accession>A0A923SD32</accession>
<dbReference type="InterPro" id="IPR016035">
    <property type="entry name" value="Acyl_Trfase/lysoPLipase"/>
</dbReference>
<evidence type="ECO:0000256" key="3">
    <source>
        <dbReference type="ARBA" id="ARBA00023098"/>
    </source>
</evidence>
<comment type="caution">
    <text evidence="6">The sequence shown here is derived from an EMBL/GenBank/DDBJ whole genome shotgun (WGS) entry which is preliminary data.</text>
</comment>
<feature type="active site" description="Nucleophile" evidence="4">
    <location>
        <position position="62"/>
    </location>
</feature>
<dbReference type="EMBL" id="JACORT010000011">
    <property type="protein sequence ID" value="MBC5785575.1"/>
    <property type="molecule type" value="Genomic_DNA"/>
</dbReference>
<name>A0A923SD32_9BURK</name>
<keyword evidence="7" id="KW-1185">Reference proteome</keyword>
<keyword evidence="1 4" id="KW-0378">Hydrolase</keyword>
<dbReference type="SUPFAM" id="SSF52151">
    <property type="entry name" value="FabD/lysophospholipase-like"/>
    <property type="match status" value="1"/>
</dbReference>
<evidence type="ECO:0000256" key="2">
    <source>
        <dbReference type="ARBA" id="ARBA00022963"/>
    </source>
</evidence>
<evidence type="ECO:0000313" key="6">
    <source>
        <dbReference type="EMBL" id="MBC5785575.1"/>
    </source>
</evidence>
<dbReference type="InterPro" id="IPR050301">
    <property type="entry name" value="NTE"/>
</dbReference>
<dbReference type="PANTHER" id="PTHR14226:SF57">
    <property type="entry name" value="BLR7027 PROTEIN"/>
    <property type="match status" value="1"/>
</dbReference>
<feature type="short sequence motif" description="GXSXG" evidence="4">
    <location>
        <begin position="60"/>
        <end position="64"/>
    </location>
</feature>
<keyword evidence="3 4" id="KW-0443">Lipid metabolism</keyword>
<comment type="caution">
    <text evidence="4">Lacks conserved residue(s) required for the propagation of feature annotation.</text>
</comment>
<dbReference type="PANTHER" id="PTHR14226">
    <property type="entry name" value="NEUROPATHY TARGET ESTERASE/SWISS CHEESE D.MELANOGASTER"/>
    <property type="match status" value="1"/>
</dbReference>
<evidence type="ECO:0000259" key="5">
    <source>
        <dbReference type="PROSITE" id="PS51635"/>
    </source>
</evidence>
<dbReference type="RefSeq" id="WP_187078322.1">
    <property type="nucleotide sequence ID" value="NZ_JACORT010000011.1"/>
</dbReference>
<dbReference type="Pfam" id="PF01734">
    <property type="entry name" value="Patatin"/>
    <property type="match status" value="1"/>
</dbReference>
<dbReference type="AlphaFoldDB" id="A0A923SD32"/>
<dbReference type="Proteomes" id="UP000608513">
    <property type="component" value="Unassembled WGS sequence"/>
</dbReference>
<dbReference type="Gene3D" id="3.40.1090.10">
    <property type="entry name" value="Cytosolic phospholipase A2 catalytic domain"/>
    <property type="match status" value="1"/>
</dbReference>
<keyword evidence="2 4" id="KW-0442">Lipid degradation</keyword>
<dbReference type="PROSITE" id="PS51635">
    <property type="entry name" value="PNPLA"/>
    <property type="match status" value="1"/>
</dbReference>
<evidence type="ECO:0000313" key="7">
    <source>
        <dbReference type="Proteomes" id="UP000608513"/>
    </source>
</evidence>